<keyword evidence="2" id="KW-0285">Flavoprotein</keyword>
<keyword evidence="3" id="KW-0274">FAD</keyword>
<dbReference type="InterPro" id="IPR017927">
    <property type="entry name" value="FAD-bd_FR_type"/>
</dbReference>
<dbReference type="Gene3D" id="3.40.50.80">
    <property type="entry name" value="Nucleotide-binding domain of ferredoxin-NADP reductase (FNR) module"/>
    <property type="match status" value="1"/>
</dbReference>
<dbReference type="Proteomes" id="UP000094570">
    <property type="component" value="Unassembled WGS sequence"/>
</dbReference>
<feature type="domain" description="2Fe-2S ferredoxin-type" evidence="5">
    <location>
        <begin position="32"/>
        <end position="125"/>
    </location>
</feature>
<dbReference type="OrthoDB" id="9796486at2"/>
<dbReference type="PANTHER" id="PTHR43644">
    <property type="entry name" value="NA(+)-TRANSLOCATING NADH-QUINONE REDUCTASE SUBUNIT"/>
    <property type="match status" value="1"/>
</dbReference>
<evidence type="ECO:0000259" key="5">
    <source>
        <dbReference type="PROSITE" id="PS51085"/>
    </source>
</evidence>
<dbReference type="AlphaFoldDB" id="A0A1E3G502"/>
<dbReference type="CDD" id="cd00207">
    <property type="entry name" value="fer2"/>
    <property type="match status" value="1"/>
</dbReference>
<proteinExistence type="predicted"/>
<reference evidence="8" key="1">
    <citation type="submission" date="2016-04" db="EMBL/GenBank/DDBJ databases">
        <title>The genome sequence project of a novel Fervidobacterium isolate from a hot spring in Thailand.</title>
        <authorList>
            <person name="Gonzalez J.M."/>
            <person name="Cuecas A."/>
            <person name="Kanoksilapatham W."/>
        </authorList>
    </citation>
    <scope>NUCLEOTIDE SEQUENCE [LARGE SCALE GENOMIC DNA]</scope>
    <source>
        <strain evidence="8">FC2004</strain>
    </source>
</reference>
<comment type="caution">
    <text evidence="7">The sequence shown here is derived from an EMBL/GenBank/DDBJ whole genome shotgun (WGS) entry which is preliminary data.</text>
</comment>
<dbReference type="PRINTS" id="PR00371">
    <property type="entry name" value="FPNCR"/>
</dbReference>
<dbReference type="InterPro" id="IPR039261">
    <property type="entry name" value="FNR_nucleotide-bd"/>
</dbReference>
<evidence type="ECO:0000259" key="6">
    <source>
        <dbReference type="PROSITE" id="PS51384"/>
    </source>
</evidence>
<evidence type="ECO:0000256" key="4">
    <source>
        <dbReference type="ARBA" id="ARBA00023004"/>
    </source>
</evidence>
<dbReference type="InterPro" id="IPR008333">
    <property type="entry name" value="Cbr1-like_FAD-bd_dom"/>
</dbReference>
<dbReference type="EMBL" id="LWAF01000001">
    <property type="protein sequence ID" value="ODN31309.1"/>
    <property type="molecule type" value="Genomic_DNA"/>
</dbReference>
<evidence type="ECO:0000313" key="7">
    <source>
        <dbReference type="EMBL" id="ODN31309.1"/>
    </source>
</evidence>
<gene>
    <name evidence="7" type="ORF">A4H02_00625</name>
</gene>
<dbReference type="Gene3D" id="2.40.30.10">
    <property type="entry name" value="Translation factors"/>
    <property type="match status" value="1"/>
</dbReference>
<evidence type="ECO:0000256" key="1">
    <source>
        <dbReference type="ARBA" id="ARBA00022448"/>
    </source>
</evidence>
<dbReference type="InterPro" id="IPR001433">
    <property type="entry name" value="OxRdtase_FAD/NAD-bd"/>
</dbReference>
<sequence length="369" mass="41248">MSVIVAPLIVAGITTALAIVITIVDAIVNNYGEVEIDINNGKRVLKVKGGAPLLTTLSSEGIFVPSACGGRGSCGACKVRVLSDVGSYLPTEIPYMSKEEIAKNIRLSCQIKVKKPIKIELPEELFNIRKFKGIVESLKDVTYDIKEVRIRLVEPPEINFKAGQYAQLVIPPYENIKEPTQRAYSISSPPSDKNHVEFLIRLVPGGIATTYVHKYMKEGDVVELVGPFGDFYMRDTDADMIMVAGGSGMAPIKSILLDMYERGITHRRVWYFFGARSGRDLYYVELFRELEQKWPNFKFIPALSEPRPEDNWTGEVGLITVVLERYLENVIPKEGPKEGYLCGSPGMINACVQVFEKFGIKDVYYDKFA</sequence>
<feature type="domain" description="FAD-binding FR-type" evidence="6">
    <location>
        <begin position="128"/>
        <end position="234"/>
    </location>
</feature>
<protein>
    <submittedName>
        <fullName evidence="7">Oxidoreductase</fullName>
    </submittedName>
</protein>
<organism evidence="7 8">
    <name type="scientific">Fervidobacterium thailandense</name>
    <dbReference type="NCBI Taxonomy" id="1008305"/>
    <lineage>
        <taxon>Bacteria</taxon>
        <taxon>Thermotogati</taxon>
        <taxon>Thermotogota</taxon>
        <taxon>Thermotogae</taxon>
        <taxon>Thermotogales</taxon>
        <taxon>Fervidobacteriaceae</taxon>
        <taxon>Fervidobacterium</taxon>
    </lineage>
</organism>
<dbReference type="SUPFAM" id="SSF54292">
    <property type="entry name" value="2Fe-2S ferredoxin-like"/>
    <property type="match status" value="1"/>
</dbReference>
<dbReference type="GO" id="GO:0051536">
    <property type="term" value="F:iron-sulfur cluster binding"/>
    <property type="evidence" value="ECO:0007669"/>
    <property type="project" value="InterPro"/>
</dbReference>
<dbReference type="InterPro" id="IPR012675">
    <property type="entry name" value="Beta-grasp_dom_sf"/>
</dbReference>
<dbReference type="SUPFAM" id="SSF63380">
    <property type="entry name" value="Riboflavin synthase domain-like"/>
    <property type="match status" value="1"/>
</dbReference>
<dbReference type="InterPro" id="IPR001041">
    <property type="entry name" value="2Fe-2S_ferredoxin-type"/>
</dbReference>
<dbReference type="InterPro" id="IPR001709">
    <property type="entry name" value="Flavoprot_Pyr_Nucl_cyt_Rdtase"/>
</dbReference>
<evidence type="ECO:0000313" key="8">
    <source>
        <dbReference type="Proteomes" id="UP000094570"/>
    </source>
</evidence>
<dbReference type="PANTHER" id="PTHR43644:SF1">
    <property type="entry name" value="NAD(P)H-FLAVIN REDUCTASE"/>
    <property type="match status" value="1"/>
</dbReference>
<accession>A0A1E3G502</accession>
<dbReference type="GO" id="GO:0016491">
    <property type="term" value="F:oxidoreductase activity"/>
    <property type="evidence" value="ECO:0007669"/>
    <property type="project" value="InterPro"/>
</dbReference>
<keyword evidence="4" id="KW-0408">Iron</keyword>
<dbReference type="SUPFAM" id="SSF52343">
    <property type="entry name" value="Ferredoxin reductase-like, C-terminal NADP-linked domain"/>
    <property type="match status" value="1"/>
</dbReference>
<dbReference type="Pfam" id="PF00970">
    <property type="entry name" value="FAD_binding_6"/>
    <property type="match status" value="1"/>
</dbReference>
<dbReference type="PROSITE" id="PS51085">
    <property type="entry name" value="2FE2S_FER_2"/>
    <property type="match status" value="1"/>
</dbReference>
<keyword evidence="8" id="KW-1185">Reference proteome</keyword>
<keyword evidence="1" id="KW-0813">Transport</keyword>
<evidence type="ECO:0000256" key="2">
    <source>
        <dbReference type="ARBA" id="ARBA00022630"/>
    </source>
</evidence>
<dbReference type="RefSeq" id="WP_069292220.1">
    <property type="nucleotide sequence ID" value="NZ_CP140110.1"/>
</dbReference>
<dbReference type="Pfam" id="PF00111">
    <property type="entry name" value="Fer2"/>
    <property type="match status" value="1"/>
</dbReference>
<evidence type="ECO:0000256" key="3">
    <source>
        <dbReference type="ARBA" id="ARBA00022827"/>
    </source>
</evidence>
<dbReference type="STRING" id="1008305.A4H02_00625"/>
<dbReference type="PRINTS" id="PR00410">
    <property type="entry name" value="PHEHYDRXLASE"/>
</dbReference>
<dbReference type="PROSITE" id="PS51384">
    <property type="entry name" value="FAD_FR"/>
    <property type="match status" value="1"/>
</dbReference>
<dbReference type="InterPro" id="IPR036010">
    <property type="entry name" value="2Fe-2S_ferredoxin-like_sf"/>
</dbReference>
<dbReference type="InterPro" id="IPR017938">
    <property type="entry name" value="Riboflavin_synthase-like_b-brl"/>
</dbReference>
<dbReference type="Pfam" id="PF00175">
    <property type="entry name" value="NAD_binding_1"/>
    <property type="match status" value="1"/>
</dbReference>
<dbReference type="Gene3D" id="3.10.20.30">
    <property type="match status" value="1"/>
</dbReference>
<name>A0A1E3G502_9BACT</name>